<evidence type="ECO:0000256" key="2">
    <source>
        <dbReference type="ARBA" id="ARBA00022741"/>
    </source>
</evidence>
<feature type="region of interest" description="Disordered" evidence="5">
    <location>
        <begin position="500"/>
        <end position="598"/>
    </location>
</feature>
<evidence type="ECO:0000256" key="3">
    <source>
        <dbReference type="ARBA" id="ARBA00022777"/>
    </source>
</evidence>
<keyword evidence="1" id="KW-0808">Transferase</keyword>
<dbReference type="Gene3D" id="3.30.200.20">
    <property type="entry name" value="Phosphorylase Kinase, domain 1"/>
    <property type="match status" value="1"/>
</dbReference>
<dbReference type="CDD" id="cd14014">
    <property type="entry name" value="STKc_PknB_like"/>
    <property type="match status" value="1"/>
</dbReference>
<evidence type="ECO:0000256" key="1">
    <source>
        <dbReference type="ARBA" id="ARBA00022679"/>
    </source>
</evidence>
<accession>A0A9X4AU78</accession>
<dbReference type="PROSITE" id="PS50011">
    <property type="entry name" value="PROTEIN_KINASE_DOM"/>
    <property type="match status" value="1"/>
</dbReference>
<keyword evidence="8" id="KW-0723">Serine/threonine-protein kinase</keyword>
<evidence type="ECO:0000256" key="5">
    <source>
        <dbReference type="SAM" id="MobiDB-lite"/>
    </source>
</evidence>
<feature type="region of interest" description="Disordered" evidence="5">
    <location>
        <begin position="302"/>
        <end position="342"/>
    </location>
</feature>
<name>A0A9X4AU78_9BACT</name>
<proteinExistence type="predicted"/>
<evidence type="ECO:0000256" key="6">
    <source>
        <dbReference type="SAM" id="Phobius"/>
    </source>
</evidence>
<keyword evidence="3 8" id="KW-0418">Kinase</keyword>
<evidence type="ECO:0000256" key="4">
    <source>
        <dbReference type="ARBA" id="ARBA00022840"/>
    </source>
</evidence>
<feature type="compositionally biased region" description="Polar residues" evidence="5">
    <location>
        <begin position="500"/>
        <end position="509"/>
    </location>
</feature>
<keyword evidence="4" id="KW-0067">ATP-binding</keyword>
<dbReference type="InterPro" id="IPR000719">
    <property type="entry name" value="Prot_kinase_dom"/>
</dbReference>
<organism evidence="8 9">
    <name type="scientific">Polyangium jinanense</name>
    <dbReference type="NCBI Taxonomy" id="2829994"/>
    <lineage>
        <taxon>Bacteria</taxon>
        <taxon>Pseudomonadati</taxon>
        <taxon>Myxococcota</taxon>
        <taxon>Polyangia</taxon>
        <taxon>Polyangiales</taxon>
        <taxon>Polyangiaceae</taxon>
        <taxon>Polyangium</taxon>
    </lineage>
</organism>
<dbReference type="GO" id="GO:0005776">
    <property type="term" value="C:autophagosome"/>
    <property type="evidence" value="ECO:0007669"/>
    <property type="project" value="TreeGrafter"/>
</dbReference>
<dbReference type="EMBL" id="JAGTJJ010000011">
    <property type="protein sequence ID" value="MDC3982985.1"/>
    <property type="molecule type" value="Genomic_DNA"/>
</dbReference>
<dbReference type="GO" id="GO:0004674">
    <property type="term" value="F:protein serine/threonine kinase activity"/>
    <property type="evidence" value="ECO:0007669"/>
    <property type="project" value="UniProtKB-KW"/>
</dbReference>
<keyword evidence="6" id="KW-0812">Transmembrane</keyword>
<evidence type="ECO:0000259" key="7">
    <source>
        <dbReference type="PROSITE" id="PS50011"/>
    </source>
</evidence>
<sequence>MRSANDIHPGALIGGKYRVRAILGRKHGLTMDAFHTAFDQRAIIKLLLPHQADAREIERFRREARALSRIASEHVARIIDVGNEADGTFYLVRQYLEGTDLERYVRKTGPLPLHDAILFVLQACEAVAEAHANSIVVRDLEPSHLFVTQRTGGAPLIKITDFGTAKLLGGAQDATGELTGTAMFGLTPYASPELVRKAKDVDARTDVWSLGTILYEMLAGRPPFQGEAAYLMLQITREEPMRVSQLRGDVSAELDTVLGWALAKDVEARFRSVHAFAHALLPFSPPEGRLLVDRIGQIAHSARERKTTGSVPPPAPPPSAPASAPAWLPAPNPPPMAGGVVPHAFAHLPADDDAETGVHPGSANQETPVLQRYMATALQSASPQPPMDEPMTEVFSGPVIPPAAASAPAAAPPPAAAVPAPAPAAAPAPAPAAAPAPAPAAVAAPASAPAAALAAAPAPAPAPDNSRVIRVLLAFCAVGLLGIVVLMVMLLRKQSAEPTAATTNQSQENGPIAVPTPPPAATPAPSAIATPASTPAPSAAPAPAESASAAAPAEPPASSASAVAAATPPPSGGDDAAPKAGAGASETTSKSPATPAPAPAAANGTLVAVAVGGPCSFTVNGASKGKSSSIRLSLKAGTYSVTCKPSSGAAKSKSVTVRPGETAMAMFKL</sequence>
<dbReference type="PANTHER" id="PTHR24348">
    <property type="entry name" value="SERINE/THREONINE-PROTEIN KINASE UNC-51-RELATED"/>
    <property type="match status" value="1"/>
</dbReference>
<feature type="compositionally biased region" description="Pro residues" evidence="5">
    <location>
        <begin position="410"/>
        <end position="436"/>
    </location>
</feature>
<dbReference type="GO" id="GO:0000407">
    <property type="term" value="C:phagophore assembly site"/>
    <property type="evidence" value="ECO:0007669"/>
    <property type="project" value="TreeGrafter"/>
</dbReference>
<dbReference type="GO" id="GO:0005524">
    <property type="term" value="F:ATP binding"/>
    <property type="evidence" value="ECO:0007669"/>
    <property type="project" value="UniProtKB-KW"/>
</dbReference>
<feature type="domain" description="Protein kinase" evidence="7">
    <location>
        <begin position="16"/>
        <end position="281"/>
    </location>
</feature>
<dbReference type="PANTHER" id="PTHR24348:SF22">
    <property type="entry name" value="NON-SPECIFIC SERINE_THREONINE PROTEIN KINASE"/>
    <property type="match status" value="1"/>
</dbReference>
<evidence type="ECO:0000313" key="9">
    <source>
        <dbReference type="Proteomes" id="UP001151081"/>
    </source>
</evidence>
<dbReference type="GO" id="GO:0016020">
    <property type="term" value="C:membrane"/>
    <property type="evidence" value="ECO:0007669"/>
    <property type="project" value="TreeGrafter"/>
</dbReference>
<gene>
    <name evidence="8" type="ORF">KEG57_20910</name>
</gene>
<keyword evidence="6" id="KW-0472">Membrane</keyword>
<reference evidence="8 9" key="1">
    <citation type="submission" date="2021-04" db="EMBL/GenBank/DDBJ databases">
        <title>Genome analysis of Polyangium sp.</title>
        <authorList>
            <person name="Li Y."/>
            <person name="Wang J."/>
        </authorList>
    </citation>
    <scope>NUCLEOTIDE SEQUENCE [LARGE SCALE GENOMIC DNA]</scope>
    <source>
        <strain evidence="8 9">SDU14</strain>
    </source>
</reference>
<keyword evidence="2" id="KW-0547">Nucleotide-binding</keyword>
<dbReference type="SUPFAM" id="SSF56112">
    <property type="entry name" value="Protein kinase-like (PK-like)"/>
    <property type="match status" value="1"/>
</dbReference>
<dbReference type="Pfam" id="PF00069">
    <property type="entry name" value="Pkinase"/>
    <property type="match status" value="1"/>
</dbReference>
<dbReference type="Proteomes" id="UP001151081">
    <property type="component" value="Unassembled WGS sequence"/>
</dbReference>
<dbReference type="GO" id="GO:0005829">
    <property type="term" value="C:cytosol"/>
    <property type="evidence" value="ECO:0007669"/>
    <property type="project" value="TreeGrafter"/>
</dbReference>
<protein>
    <submittedName>
        <fullName evidence="8">Serine/threonine protein kinase</fullName>
    </submittedName>
</protein>
<keyword evidence="6" id="KW-1133">Transmembrane helix</keyword>
<feature type="region of interest" description="Disordered" evidence="5">
    <location>
        <begin position="379"/>
        <end position="398"/>
    </location>
</feature>
<feature type="compositionally biased region" description="Pro residues" evidence="5">
    <location>
        <begin position="311"/>
        <end position="320"/>
    </location>
</feature>
<dbReference type="Gene3D" id="1.10.510.10">
    <property type="entry name" value="Transferase(Phosphotransferase) domain 1"/>
    <property type="match status" value="1"/>
</dbReference>
<dbReference type="InterPro" id="IPR011009">
    <property type="entry name" value="Kinase-like_dom_sf"/>
</dbReference>
<comment type="caution">
    <text evidence="8">The sequence shown here is derived from an EMBL/GenBank/DDBJ whole genome shotgun (WGS) entry which is preliminary data.</text>
</comment>
<keyword evidence="9" id="KW-1185">Reference proteome</keyword>
<dbReference type="RefSeq" id="WP_272458730.1">
    <property type="nucleotide sequence ID" value="NZ_JAGTJJ010000011.1"/>
</dbReference>
<feature type="transmembrane region" description="Helical" evidence="6">
    <location>
        <begin position="471"/>
        <end position="491"/>
    </location>
</feature>
<feature type="region of interest" description="Disordered" evidence="5">
    <location>
        <begin position="404"/>
        <end position="436"/>
    </location>
</feature>
<evidence type="ECO:0000313" key="8">
    <source>
        <dbReference type="EMBL" id="MDC3982985.1"/>
    </source>
</evidence>
<dbReference type="AlphaFoldDB" id="A0A9X4AU78"/>
<feature type="compositionally biased region" description="Low complexity" evidence="5">
    <location>
        <begin position="523"/>
        <end position="598"/>
    </location>
</feature>
<dbReference type="InterPro" id="IPR045269">
    <property type="entry name" value="Atg1-like"/>
</dbReference>